<dbReference type="AlphaFoldDB" id="A0A3B3TT98"/>
<evidence type="ECO:0000256" key="1">
    <source>
        <dbReference type="ARBA" id="ARBA00022734"/>
    </source>
</evidence>
<feature type="domain" description="G8" evidence="4">
    <location>
        <begin position="106"/>
        <end position="232"/>
    </location>
</feature>
<dbReference type="SMART" id="SM01225">
    <property type="entry name" value="G8"/>
    <property type="match status" value="1"/>
</dbReference>
<dbReference type="PROSITE" id="PS52031">
    <property type="entry name" value="GG_LECTIN"/>
    <property type="match status" value="1"/>
</dbReference>
<reference evidence="5" key="1">
    <citation type="submission" date="2025-08" db="UniProtKB">
        <authorList>
            <consortium name="Ensembl"/>
        </authorList>
    </citation>
    <scope>IDENTIFICATION</scope>
</reference>
<dbReference type="Pfam" id="PF10162">
    <property type="entry name" value="G8"/>
    <property type="match status" value="1"/>
</dbReference>
<keyword evidence="1 2" id="KW-0430">Lectin</keyword>
<keyword evidence="6" id="KW-1185">Reference proteome</keyword>
<dbReference type="GeneTree" id="ENSGT00940000153636"/>
<dbReference type="Ensembl" id="ENSPLAT00000011227.1">
    <property type="protein sequence ID" value="ENSPLAP00000003519.1"/>
    <property type="gene ID" value="ENSPLAG00000005019.1"/>
</dbReference>
<dbReference type="GO" id="GO:0030246">
    <property type="term" value="F:carbohydrate binding"/>
    <property type="evidence" value="ECO:0007669"/>
    <property type="project" value="UniProtKB-UniRule"/>
</dbReference>
<proteinExistence type="predicted"/>
<dbReference type="STRING" id="48699.ENSPLAP00000003519"/>
<feature type="region of interest" description="Disordered" evidence="3">
    <location>
        <begin position="1"/>
        <end position="69"/>
    </location>
</feature>
<dbReference type="InterPro" id="IPR052252">
    <property type="entry name" value="CEMIP/CEMIP2"/>
</dbReference>
<evidence type="ECO:0000256" key="3">
    <source>
        <dbReference type="SAM" id="MobiDB-lite"/>
    </source>
</evidence>
<dbReference type="PANTHER" id="PTHR15535">
    <property type="entry name" value="TRANSMEMBRANE PROTEIN 2-RELATED"/>
    <property type="match status" value="1"/>
</dbReference>
<dbReference type="InterPro" id="IPR019316">
    <property type="entry name" value="G8_domain"/>
</dbReference>
<evidence type="ECO:0000259" key="4">
    <source>
        <dbReference type="PROSITE" id="PS51484"/>
    </source>
</evidence>
<dbReference type="InterPro" id="IPR039477">
    <property type="entry name" value="ILEI/PANDER_dom"/>
</dbReference>
<name>A0A3B3TT98_9TELE</name>
<feature type="compositionally biased region" description="Pro residues" evidence="3">
    <location>
        <begin position="36"/>
        <end position="50"/>
    </location>
</feature>
<evidence type="ECO:0000313" key="5">
    <source>
        <dbReference type="Ensembl" id="ENSPLAP00000003519.1"/>
    </source>
</evidence>
<evidence type="ECO:0000256" key="2">
    <source>
        <dbReference type="PROSITE-ProRule" id="PRU01375"/>
    </source>
</evidence>
<accession>A0A3B3TT98</accession>
<dbReference type="Proteomes" id="UP000261500">
    <property type="component" value="Unplaced"/>
</dbReference>
<reference evidence="5" key="2">
    <citation type="submission" date="2025-09" db="UniProtKB">
        <authorList>
            <consortium name="Ensembl"/>
        </authorList>
    </citation>
    <scope>IDENTIFICATION</scope>
</reference>
<dbReference type="PANTHER" id="PTHR15535:SF26">
    <property type="entry name" value="CELL SURFACE HYALURONIDASE"/>
    <property type="match status" value="1"/>
</dbReference>
<dbReference type="PROSITE" id="PS51484">
    <property type="entry name" value="G8"/>
    <property type="match status" value="1"/>
</dbReference>
<sequence length="420" mass="46312">MPTSDCPGRIPTFVAPSHSNHQRCPGYIPGRVAPVRSPPPAKAPPPPPLKPHGLRLEQRTTPSLSVESQHRGPSLNYCMFSFSGFSQNLSNSYCLENCPDHHLSLSKWNPGHQPNNDILIRRGDLYRLESSATFRSLTIQSGGRVVFADNADGSRNITLRTHYILIEDGGALHIGSPKCRYRSRATIALLGRSDSKAVPEIPVMGHKFIGVMGGGTLELHGTERVSWSLLTRSIPASGLSTGGYAFQKNFSRGINFRVFDQDTSALIYAERFDTHNSRNDSRKLTQLLRSLPAGRIVALAVGDSAVKGLLEETKKAFKEVLGSQFDQHFVPHISSVEKMMPPFHVPLHLTCSLESFPVTCLPVSCAFSLYRTAPEKGSAHRIRGFRSEVGAFAQNLAIQGNLCSIWLLSQKNRKRNVHCR</sequence>
<dbReference type="Pfam" id="PF15711">
    <property type="entry name" value="ILEI"/>
    <property type="match status" value="1"/>
</dbReference>
<organism evidence="5 6">
    <name type="scientific">Poecilia latipinna</name>
    <name type="common">sailfin molly</name>
    <dbReference type="NCBI Taxonomy" id="48699"/>
    <lineage>
        <taxon>Eukaryota</taxon>
        <taxon>Metazoa</taxon>
        <taxon>Chordata</taxon>
        <taxon>Craniata</taxon>
        <taxon>Vertebrata</taxon>
        <taxon>Euteleostomi</taxon>
        <taxon>Actinopterygii</taxon>
        <taxon>Neopterygii</taxon>
        <taxon>Teleostei</taxon>
        <taxon>Neoteleostei</taxon>
        <taxon>Acanthomorphata</taxon>
        <taxon>Ovalentaria</taxon>
        <taxon>Atherinomorphae</taxon>
        <taxon>Cyprinodontiformes</taxon>
        <taxon>Poeciliidae</taxon>
        <taxon>Poeciliinae</taxon>
        <taxon>Poecilia</taxon>
    </lineage>
</organism>
<evidence type="ECO:0000313" key="6">
    <source>
        <dbReference type="Proteomes" id="UP000261500"/>
    </source>
</evidence>
<protein>
    <recommendedName>
        <fullName evidence="4">G8 domain-containing protein</fullName>
    </recommendedName>
</protein>